<comment type="caution">
    <text evidence="1">The sequence shown here is derived from an EMBL/GenBank/DDBJ whole genome shotgun (WGS) entry which is preliminary data.</text>
</comment>
<reference evidence="1 2" key="1">
    <citation type="submission" date="2012-08" db="EMBL/GenBank/DDBJ databases">
        <title>The Genome Sequence of Barnesiella intestinihominis YIT 11860.</title>
        <authorList>
            <consortium name="The Broad Institute Genome Sequencing Platform"/>
            <person name="Earl A."/>
            <person name="Ward D."/>
            <person name="Feldgarden M."/>
            <person name="Gevers D."/>
            <person name="Morotomi M."/>
            <person name="Walker B."/>
            <person name="Young S.K."/>
            <person name="Zeng Q."/>
            <person name="Gargeya S."/>
            <person name="Fitzgerald M."/>
            <person name="Haas B."/>
            <person name="Abouelleil A."/>
            <person name="Alvarado L."/>
            <person name="Arachchi H.M."/>
            <person name="Berlin A.M."/>
            <person name="Chapman S.B."/>
            <person name="Goldberg J."/>
            <person name="Griggs A."/>
            <person name="Gujja S."/>
            <person name="Hansen M."/>
            <person name="Howarth C."/>
            <person name="Imamovic A."/>
            <person name="Larimer J."/>
            <person name="McCowen C."/>
            <person name="Montmayeur A."/>
            <person name="Murphy C."/>
            <person name="Neiman D."/>
            <person name="Pearson M."/>
            <person name="Priest M."/>
            <person name="Roberts A."/>
            <person name="Saif S."/>
            <person name="Shea T."/>
            <person name="Sisk P."/>
            <person name="Sykes S."/>
            <person name="Wortman J."/>
            <person name="Nusbaum C."/>
            <person name="Birren B."/>
        </authorList>
    </citation>
    <scope>NUCLEOTIDE SEQUENCE [LARGE SCALE GENOMIC DNA]</scope>
    <source>
        <strain evidence="1 2">YIT 11860</strain>
    </source>
</reference>
<keyword evidence="2" id="KW-1185">Reference proteome</keyword>
<dbReference type="STRING" id="742726.HMPREF9448_02074"/>
<organism evidence="1 2">
    <name type="scientific">Barnesiella intestinihominis YIT 11860</name>
    <dbReference type="NCBI Taxonomy" id="742726"/>
    <lineage>
        <taxon>Bacteria</taxon>
        <taxon>Pseudomonadati</taxon>
        <taxon>Bacteroidota</taxon>
        <taxon>Bacteroidia</taxon>
        <taxon>Bacteroidales</taxon>
        <taxon>Barnesiellaceae</taxon>
        <taxon>Barnesiella</taxon>
    </lineage>
</organism>
<sequence length="98" mass="11396">MRLPDHFFRSRASVDTAQTIPLFRKCRLSLMCELGKRPPFTKKTLIPKRTTATATNPTVKSKIFHILTIFDFIEYRPRFGVKNGLVHFVLLLPFTIFV</sequence>
<dbReference type="EMBL" id="ADLE01000015">
    <property type="protein sequence ID" value="EJZ62723.1"/>
    <property type="molecule type" value="Genomic_DNA"/>
</dbReference>
<name>K0WTJ8_9BACT</name>
<dbReference type="AlphaFoldDB" id="K0WTJ8"/>
<gene>
    <name evidence="1" type="ORF">HMPREF9448_02074</name>
</gene>
<evidence type="ECO:0000313" key="1">
    <source>
        <dbReference type="EMBL" id="EJZ62723.1"/>
    </source>
</evidence>
<accession>K0WTJ8</accession>
<dbReference type="Proteomes" id="UP000006044">
    <property type="component" value="Unassembled WGS sequence"/>
</dbReference>
<dbReference type="HOGENOM" id="CLU_2328118_0_0_10"/>
<evidence type="ECO:0000313" key="2">
    <source>
        <dbReference type="Proteomes" id="UP000006044"/>
    </source>
</evidence>
<protein>
    <submittedName>
        <fullName evidence="1">Uncharacterized protein</fullName>
    </submittedName>
</protein>
<proteinExistence type="predicted"/>